<organism evidence="1 2">
    <name type="scientific">Cyanobium gracile (strain ATCC 27147 / PCC 6307)</name>
    <dbReference type="NCBI Taxonomy" id="292564"/>
    <lineage>
        <taxon>Bacteria</taxon>
        <taxon>Bacillati</taxon>
        <taxon>Cyanobacteriota</taxon>
        <taxon>Cyanophyceae</taxon>
        <taxon>Synechococcales</taxon>
        <taxon>Prochlorococcaceae</taxon>
        <taxon>Cyanobium</taxon>
    </lineage>
</organism>
<dbReference type="Proteomes" id="UP000010388">
    <property type="component" value="Chromosome"/>
</dbReference>
<proteinExistence type="predicted"/>
<dbReference type="Pfam" id="PF09720">
    <property type="entry name" value="Unstab_antitox"/>
    <property type="match status" value="1"/>
</dbReference>
<dbReference type="InterPro" id="IPR013406">
    <property type="entry name" value="CHP02574_addiction_mod"/>
</dbReference>
<protein>
    <submittedName>
        <fullName evidence="1">Putative addiction module component</fullName>
    </submittedName>
</protein>
<gene>
    <name evidence="1" type="ordered locus">Cyagr_1757</name>
</gene>
<dbReference type="HOGENOM" id="CLU_185169_0_0_3"/>
<dbReference type="EMBL" id="CP003495">
    <property type="protein sequence ID" value="AFY28900.1"/>
    <property type="molecule type" value="Genomic_DNA"/>
</dbReference>
<dbReference type="OrthoDB" id="200227at2"/>
<sequence>MAANLPLGQMSLEDKLEAMELLWADLSATPDQVVSPAWHRDELGRRRNQLEQGSARFQSWNDAMTDLKAELRGYQAP</sequence>
<name>K9P721_CYAGP</name>
<evidence type="ECO:0000313" key="1">
    <source>
        <dbReference type="EMBL" id="AFY28900.1"/>
    </source>
</evidence>
<accession>K9P721</accession>
<evidence type="ECO:0000313" key="2">
    <source>
        <dbReference type="Proteomes" id="UP000010388"/>
    </source>
</evidence>
<dbReference type="KEGG" id="cgc:Cyagr_1757"/>
<reference evidence="2" key="1">
    <citation type="journal article" date="2013" name="Proc. Natl. Acad. Sci. U.S.A.">
        <title>Improving the coverage of the cyanobacterial phylum using diversity-driven genome sequencing.</title>
        <authorList>
            <person name="Shih P.M."/>
            <person name="Wu D."/>
            <person name="Latifi A."/>
            <person name="Axen S.D."/>
            <person name="Fewer D.P."/>
            <person name="Talla E."/>
            <person name="Calteau A."/>
            <person name="Cai F."/>
            <person name="Tandeau de Marsac N."/>
            <person name="Rippka R."/>
            <person name="Herdman M."/>
            <person name="Sivonen K."/>
            <person name="Coursin T."/>
            <person name="Laurent T."/>
            <person name="Goodwin L."/>
            <person name="Nolan M."/>
            <person name="Davenport K.W."/>
            <person name="Han C.S."/>
            <person name="Rubin E.M."/>
            <person name="Eisen J.A."/>
            <person name="Woyke T."/>
            <person name="Gugger M."/>
            <person name="Kerfeld C.A."/>
        </authorList>
    </citation>
    <scope>NUCLEOTIDE SEQUENCE [LARGE SCALE GENOMIC DNA]</scope>
    <source>
        <strain evidence="2">ATCC 27147 / PCC 6307</strain>
    </source>
</reference>
<dbReference type="AlphaFoldDB" id="K9P721"/>